<keyword evidence="1" id="KW-0808">Transferase</keyword>
<dbReference type="InterPro" id="IPR051446">
    <property type="entry name" value="HTH_trans_reg/aminotransferase"/>
</dbReference>
<dbReference type="PANTHER" id="PTHR46577:SF1">
    <property type="entry name" value="HTH-TYPE TRANSCRIPTIONAL REGULATORY PROTEIN GABR"/>
    <property type="match status" value="1"/>
</dbReference>
<feature type="non-terminal residue" evidence="1">
    <location>
        <position position="1"/>
    </location>
</feature>
<dbReference type="SUPFAM" id="SSF53383">
    <property type="entry name" value="PLP-dependent transferases"/>
    <property type="match status" value="1"/>
</dbReference>
<gene>
    <name evidence="1" type="ORF">BUZ61_14565</name>
</gene>
<evidence type="ECO:0000313" key="2">
    <source>
        <dbReference type="Proteomes" id="UP000240400"/>
    </source>
</evidence>
<sequence>PKALMKNYHDLPNKEGNTVPAPMQYTVAQFMENGSFDRHLNKMRKVYRHKLTYILEALKPYQNQLMIEGATTGMHFTLTVQNGMHLDEVLQRAKQNHVKLIPLINYMKKENYDVTAPKFIIGFGGIPDNELEAHTNVLIQTLTK</sequence>
<protein>
    <submittedName>
        <fullName evidence="1">PLP-dependent aminotransferase family protein</fullName>
    </submittedName>
</protein>
<dbReference type="EMBL" id="PZHR01000335">
    <property type="protein sequence ID" value="PTK52518.1"/>
    <property type="molecule type" value="Genomic_DNA"/>
</dbReference>
<dbReference type="PANTHER" id="PTHR46577">
    <property type="entry name" value="HTH-TYPE TRANSCRIPTIONAL REGULATORY PROTEIN GABR"/>
    <property type="match status" value="1"/>
</dbReference>
<reference evidence="1 2" key="1">
    <citation type="journal article" date="2016" name="Front. Microbiol.">
        <title>Comprehensive Phylogenetic Analysis of Bovine Non-aureus Staphylococci Species Based on Whole-Genome Sequencing.</title>
        <authorList>
            <person name="Naushad S."/>
            <person name="Barkema H.W."/>
            <person name="Luby C."/>
            <person name="Condas L.A."/>
            <person name="Nobrega D.B."/>
            <person name="Carson D.A."/>
            <person name="De Buck J."/>
        </authorList>
    </citation>
    <scope>NUCLEOTIDE SEQUENCE [LARGE SCALE GENOMIC DNA]</scope>
    <source>
        <strain evidence="1 2">SNUC 4337</strain>
    </source>
</reference>
<dbReference type="InterPro" id="IPR015421">
    <property type="entry name" value="PyrdxlP-dep_Trfase_major"/>
</dbReference>
<dbReference type="GO" id="GO:0008483">
    <property type="term" value="F:transaminase activity"/>
    <property type="evidence" value="ECO:0007669"/>
    <property type="project" value="UniProtKB-KW"/>
</dbReference>
<accession>A0A2T4S6M4</accession>
<evidence type="ECO:0000313" key="1">
    <source>
        <dbReference type="EMBL" id="PTK52518.1"/>
    </source>
</evidence>
<dbReference type="AlphaFoldDB" id="A0A2T4S6M4"/>
<keyword evidence="1" id="KW-0032">Aminotransferase</keyword>
<dbReference type="InterPro" id="IPR015424">
    <property type="entry name" value="PyrdxlP-dep_Trfase"/>
</dbReference>
<name>A0A2T4S6M4_9STAP</name>
<proteinExistence type="predicted"/>
<dbReference type="Proteomes" id="UP000240400">
    <property type="component" value="Unassembled WGS sequence"/>
</dbReference>
<organism evidence="1 2">
    <name type="scientific">Staphylococcus nepalensis</name>
    <dbReference type="NCBI Taxonomy" id="214473"/>
    <lineage>
        <taxon>Bacteria</taxon>
        <taxon>Bacillati</taxon>
        <taxon>Bacillota</taxon>
        <taxon>Bacilli</taxon>
        <taxon>Bacillales</taxon>
        <taxon>Staphylococcaceae</taxon>
        <taxon>Staphylococcus</taxon>
    </lineage>
</organism>
<dbReference type="Gene3D" id="3.40.640.10">
    <property type="entry name" value="Type I PLP-dependent aspartate aminotransferase-like (Major domain)"/>
    <property type="match status" value="1"/>
</dbReference>
<comment type="caution">
    <text evidence="1">The sequence shown here is derived from an EMBL/GenBank/DDBJ whole genome shotgun (WGS) entry which is preliminary data.</text>
</comment>